<sequence>MSIFHFLLMVHLMALILMVGTTLIDFINYQTFWRLFGRQNERAIGILTATAKFRKLIGIGAGLLVVTGAGMIIFTHGLMAQQLWFRIKIVFVLLLIGNNIFYGARLGIKLRKAIDSNAHDLIVRVLNLKDKLRTFHIVQLCIILIIIFLSVYKFN</sequence>
<keyword evidence="1" id="KW-0472">Membrane</keyword>
<keyword evidence="1" id="KW-1133">Transmembrane helix</keyword>
<name>A0A1T5NB08_9BACT</name>
<reference evidence="3" key="1">
    <citation type="submission" date="2017-02" db="EMBL/GenBank/DDBJ databases">
        <authorList>
            <person name="Varghese N."/>
            <person name="Submissions S."/>
        </authorList>
    </citation>
    <scope>NUCLEOTIDE SEQUENCE [LARGE SCALE GENOMIC DNA]</scope>
    <source>
        <strain evidence="3">DSM 18108</strain>
    </source>
</reference>
<feature type="transmembrane region" description="Helical" evidence="1">
    <location>
        <begin position="134"/>
        <end position="152"/>
    </location>
</feature>
<evidence type="ECO:0000313" key="3">
    <source>
        <dbReference type="Proteomes" id="UP000190166"/>
    </source>
</evidence>
<evidence type="ECO:0000256" key="1">
    <source>
        <dbReference type="SAM" id="Phobius"/>
    </source>
</evidence>
<feature type="transmembrane region" description="Helical" evidence="1">
    <location>
        <begin position="83"/>
        <end position="102"/>
    </location>
</feature>
<evidence type="ECO:0000313" key="2">
    <source>
        <dbReference type="EMBL" id="SKC97636.1"/>
    </source>
</evidence>
<evidence type="ECO:0008006" key="4">
    <source>
        <dbReference type="Google" id="ProtNLM"/>
    </source>
</evidence>
<feature type="transmembrane region" description="Helical" evidence="1">
    <location>
        <begin position="6"/>
        <end position="29"/>
    </location>
</feature>
<protein>
    <recommendedName>
        <fullName evidence="4">Copper resistance protein D</fullName>
    </recommendedName>
</protein>
<dbReference type="RefSeq" id="WP_079468268.1">
    <property type="nucleotide sequence ID" value="NZ_FUZZ01000001.1"/>
</dbReference>
<gene>
    <name evidence="2" type="ORF">SAMN05660461_0969</name>
</gene>
<feature type="transmembrane region" description="Helical" evidence="1">
    <location>
        <begin position="56"/>
        <end position="77"/>
    </location>
</feature>
<proteinExistence type="predicted"/>
<keyword evidence="1" id="KW-0812">Transmembrane</keyword>
<accession>A0A1T5NB08</accession>
<dbReference type="EMBL" id="FUZZ01000001">
    <property type="protein sequence ID" value="SKC97636.1"/>
    <property type="molecule type" value="Genomic_DNA"/>
</dbReference>
<keyword evidence="3" id="KW-1185">Reference proteome</keyword>
<dbReference type="AlphaFoldDB" id="A0A1T5NB08"/>
<organism evidence="2 3">
    <name type="scientific">Chitinophaga ginsengisegetis</name>
    <dbReference type="NCBI Taxonomy" id="393003"/>
    <lineage>
        <taxon>Bacteria</taxon>
        <taxon>Pseudomonadati</taxon>
        <taxon>Bacteroidota</taxon>
        <taxon>Chitinophagia</taxon>
        <taxon>Chitinophagales</taxon>
        <taxon>Chitinophagaceae</taxon>
        <taxon>Chitinophaga</taxon>
    </lineage>
</organism>
<dbReference type="Proteomes" id="UP000190166">
    <property type="component" value="Unassembled WGS sequence"/>
</dbReference>